<dbReference type="PANTHER" id="PTHR28207">
    <property type="entry name" value="ATP SYNTHASE SUBUNIT H, MITOCHONDRIAL"/>
    <property type="match status" value="1"/>
</dbReference>
<evidence type="ECO:0000313" key="3">
    <source>
        <dbReference type="EMBL" id="OMP82646.1"/>
    </source>
</evidence>
<dbReference type="Proteomes" id="UP001430584">
    <property type="component" value="Unassembled WGS sequence"/>
</dbReference>
<dbReference type="InterPro" id="IPR019711">
    <property type="entry name" value="ATP_synth_F0_suH"/>
</dbReference>
<evidence type="ECO:0000313" key="4">
    <source>
        <dbReference type="Proteomes" id="UP000190776"/>
    </source>
</evidence>
<feature type="compositionally biased region" description="Acidic residues" evidence="1">
    <location>
        <begin position="124"/>
        <end position="141"/>
    </location>
</feature>
<gene>
    <name evidence="2" type="primary">ATP14</name>
    <name evidence="3" type="ORF">BK809_0006956</name>
    <name evidence="2" type="ORF">SLS55_000172</name>
</gene>
<evidence type="ECO:0000256" key="1">
    <source>
        <dbReference type="SAM" id="MobiDB-lite"/>
    </source>
</evidence>
<protein>
    <submittedName>
        <fullName evidence="2">ATP synthase F0 subcomplex subunit H atp14</fullName>
    </submittedName>
    <submittedName>
        <fullName evidence="3">ATP synthase subunit H, mitochondrial</fullName>
    </submittedName>
</protein>
<dbReference type="PANTHER" id="PTHR28207:SF1">
    <property type="entry name" value="ATP SYNTHASE SUBUNIT H, MITOCHONDRIAL"/>
    <property type="match status" value="1"/>
</dbReference>
<dbReference type="Pfam" id="PF10775">
    <property type="entry name" value="ATP_sub_h"/>
    <property type="match status" value="1"/>
</dbReference>
<comment type="caution">
    <text evidence="3">The sequence shown here is derived from an EMBL/GenBank/DDBJ whole genome shotgun (WGS) entry which is preliminary data.</text>
</comment>
<evidence type="ECO:0000313" key="2">
    <source>
        <dbReference type="EMBL" id="KAL0264225.1"/>
    </source>
</evidence>
<dbReference type="OrthoDB" id="274752at2759"/>
<dbReference type="STRING" id="420778.A0A1S8B5I5"/>
<reference evidence="2 5" key="2">
    <citation type="submission" date="2024-02" db="EMBL/GenBank/DDBJ databases">
        <title>De novo assembly and annotation of 12 fungi associated with fruit tree decline syndrome in Ontario, Canada.</title>
        <authorList>
            <person name="Sulman M."/>
            <person name="Ellouze W."/>
            <person name="Ilyukhin E."/>
        </authorList>
    </citation>
    <scope>NUCLEOTIDE SEQUENCE [LARGE SCALE GENOMIC DNA]</scope>
    <source>
        <strain evidence="2 5">FDS-637</strain>
    </source>
</reference>
<sequence length="141" mass="15644">MLAQTIRASVRRRVPAVADIDTDSTVQRLSVGRLAQRNAVMARRTFLTPTAVRQADLVQDMYLRELKNYKPTPVKPTDAEGHVQKFSIPKAPQSPEESDLAGELKEYEAQQPEVEGQAAGETAAVEEDWFEEEEEAPAAAH</sequence>
<name>A0A1S8B5I5_9PEZI</name>
<accession>A0A1S8B5I5</accession>
<dbReference type="Proteomes" id="UP000190776">
    <property type="component" value="Unassembled WGS sequence"/>
</dbReference>
<keyword evidence="5" id="KW-1185">Reference proteome</keyword>
<feature type="region of interest" description="Disordered" evidence="1">
    <location>
        <begin position="86"/>
        <end position="141"/>
    </location>
</feature>
<dbReference type="GO" id="GO:0046933">
    <property type="term" value="F:proton-transporting ATP synthase activity, rotational mechanism"/>
    <property type="evidence" value="ECO:0007669"/>
    <property type="project" value="TreeGrafter"/>
</dbReference>
<organism evidence="3 4">
    <name type="scientific">Diplodia seriata</name>
    <dbReference type="NCBI Taxonomy" id="420778"/>
    <lineage>
        <taxon>Eukaryota</taxon>
        <taxon>Fungi</taxon>
        <taxon>Dikarya</taxon>
        <taxon>Ascomycota</taxon>
        <taxon>Pezizomycotina</taxon>
        <taxon>Dothideomycetes</taxon>
        <taxon>Dothideomycetes incertae sedis</taxon>
        <taxon>Botryosphaeriales</taxon>
        <taxon>Botryosphaeriaceae</taxon>
        <taxon>Diplodia</taxon>
    </lineage>
</organism>
<dbReference type="AlphaFoldDB" id="A0A1S8B5I5"/>
<evidence type="ECO:0000313" key="5">
    <source>
        <dbReference type="Proteomes" id="UP001430584"/>
    </source>
</evidence>
<proteinExistence type="predicted"/>
<reference evidence="3 4" key="1">
    <citation type="submission" date="2017-01" db="EMBL/GenBank/DDBJ databases">
        <title>Draft genome sequence of Diplodia seriata F98.1, a fungal species involved in grapevine trunk diseases.</title>
        <authorList>
            <person name="Robert-Siegwald G."/>
            <person name="Vallet J."/>
            <person name="Abou-Mansour E."/>
            <person name="Xu J."/>
            <person name="Rey P."/>
            <person name="Bertsch C."/>
            <person name="Rego C."/>
            <person name="Larignon P."/>
            <person name="Fontaine F."/>
            <person name="Lebrun M.-H."/>
        </authorList>
    </citation>
    <scope>NUCLEOTIDE SEQUENCE [LARGE SCALE GENOMIC DNA]</scope>
    <source>
        <strain evidence="3 4">F98.1</strain>
    </source>
</reference>
<dbReference type="GeneID" id="92004257"/>
<dbReference type="EMBL" id="MSZU01000114">
    <property type="protein sequence ID" value="OMP82646.1"/>
    <property type="molecule type" value="Genomic_DNA"/>
</dbReference>
<dbReference type="RefSeq" id="XP_066636965.1">
    <property type="nucleotide sequence ID" value="XM_066771686.1"/>
</dbReference>
<dbReference type="EMBL" id="JAJVCZ030000001">
    <property type="protein sequence ID" value="KAL0264225.1"/>
    <property type="molecule type" value="Genomic_DNA"/>
</dbReference>